<gene>
    <name evidence="18" type="primary">accC</name>
    <name evidence="18" type="ORF">TK0001_5074</name>
</gene>
<dbReference type="InterPro" id="IPR051602">
    <property type="entry name" value="ACC_Biotin_Carboxylase"/>
</dbReference>
<dbReference type="AlphaFoldDB" id="A0A2N9AWF3"/>
<evidence type="ECO:0000256" key="13">
    <source>
        <dbReference type="ARBA" id="ARBA00048600"/>
    </source>
</evidence>
<dbReference type="GO" id="GO:2001295">
    <property type="term" value="P:malonyl-CoA biosynthetic process"/>
    <property type="evidence" value="ECO:0007669"/>
    <property type="project" value="UniProtKB-UniPathway"/>
</dbReference>
<evidence type="ECO:0000256" key="14">
    <source>
        <dbReference type="PROSITE-ProRule" id="PRU00409"/>
    </source>
</evidence>
<evidence type="ECO:0000256" key="12">
    <source>
        <dbReference type="ARBA" id="ARBA00033786"/>
    </source>
</evidence>
<dbReference type="Pfam" id="PF00289">
    <property type="entry name" value="Biotin_carb_N"/>
    <property type="match status" value="1"/>
</dbReference>
<reference evidence="19" key="1">
    <citation type="submission" date="2017-10" db="EMBL/GenBank/DDBJ databases">
        <authorList>
            <person name="Regsiter A."/>
            <person name="William W."/>
        </authorList>
    </citation>
    <scope>NUCLEOTIDE SEQUENCE [LARGE SCALE GENOMIC DNA]</scope>
</reference>
<evidence type="ECO:0000256" key="4">
    <source>
        <dbReference type="ARBA" id="ARBA00013263"/>
    </source>
</evidence>
<dbReference type="EMBL" id="LT962688">
    <property type="protein sequence ID" value="SOR31659.1"/>
    <property type="molecule type" value="Genomic_DNA"/>
</dbReference>
<evidence type="ECO:0000259" key="16">
    <source>
        <dbReference type="PROSITE" id="PS50975"/>
    </source>
</evidence>
<dbReference type="Pfam" id="PF02785">
    <property type="entry name" value="Biotin_carb_C"/>
    <property type="match status" value="1"/>
</dbReference>
<keyword evidence="7" id="KW-0479">Metal-binding</keyword>
<sequence>MFDKILIANRGEIALRILRAAKELGIATVAVHSTADADAMHVRLADESVCIGPPAARDSYLNIPSIIAACEITGADAVHPGYGFLSENARFAEVLAHHNIGFIGPKAEHIRVMGDKIEAKRTAKRLGIPCVPGSEGGVTDPDEAKRVAAEIGYPVLVKAASGGGGRGMKVARSESELEQALDMARTEAKAAFGDDAVYLEKYLTKPRHIEVQILGDGKGHAVHLAERDCSLQRRHQKVWEEGGSPALNEAMRAEIGGICANAMRELGYLGAGTIEFLYEDGRFYFIEMNTRIQVEHPVTEMITGIDLVNEQIRVAAGGGLSVAQEDIKVEGHAIECRINAEHPSTFRPSPGLITYFHPPGGLGVRVDSAAFQGYRIPSNYDSLIGKLIVHGRTRNECLMRLRRALDEFVVDGIDTTLPLFRTLVRNADVQNGLYDIHWLEGFLAREELNGVETRR</sequence>
<evidence type="ECO:0000256" key="8">
    <source>
        <dbReference type="ARBA" id="ARBA00022741"/>
    </source>
</evidence>
<dbReference type="SMART" id="SM00878">
    <property type="entry name" value="Biotin_carb_C"/>
    <property type="match status" value="1"/>
</dbReference>
<dbReference type="PANTHER" id="PTHR48095">
    <property type="entry name" value="PYRUVATE CARBOXYLASE SUBUNIT A"/>
    <property type="match status" value="1"/>
</dbReference>
<keyword evidence="15" id="KW-0275">Fatty acid biosynthesis</keyword>
<dbReference type="Proteomes" id="UP000233769">
    <property type="component" value="Chromosome tk0001"/>
</dbReference>
<dbReference type="GO" id="GO:0046872">
    <property type="term" value="F:metal ion binding"/>
    <property type="evidence" value="ECO:0007669"/>
    <property type="project" value="UniProtKB-KW"/>
</dbReference>
<keyword evidence="15" id="KW-0444">Lipid biosynthesis</keyword>
<evidence type="ECO:0000256" key="10">
    <source>
        <dbReference type="ARBA" id="ARBA00022842"/>
    </source>
</evidence>
<dbReference type="FunFam" id="3.40.50.20:FF:000010">
    <property type="entry name" value="Propionyl-CoA carboxylase subunit alpha"/>
    <property type="match status" value="1"/>
</dbReference>
<dbReference type="InterPro" id="IPR005481">
    <property type="entry name" value="BC-like_N"/>
</dbReference>
<evidence type="ECO:0000256" key="7">
    <source>
        <dbReference type="ARBA" id="ARBA00022723"/>
    </source>
</evidence>
<dbReference type="NCBIfam" id="TIGR00514">
    <property type="entry name" value="accC"/>
    <property type="match status" value="1"/>
</dbReference>
<dbReference type="InterPro" id="IPR011054">
    <property type="entry name" value="Rudment_hybrid_motif"/>
</dbReference>
<evidence type="ECO:0000256" key="11">
    <source>
        <dbReference type="ARBA" id="ARBA00023267"/>
    </source>
</evidence>
<evidence type="ECO:0000256" key="6">
    <source>
        <dbReference type="ARBA" id="ARBA00022598"/>
    </source>
</evidence>
<organism evidence="18 19">
    <name type="scientific">Methylorubrum extorquens</name>
    <name type="common">Methylobacterium dichloromethanicum</name>
    <name type="synonym">Methylobacterium extorquens</name>
    <dbReference type="NCBI Taxonomy" id="408"/>
    <lineage>
        <taxon>Bacteria</taxon>
        <taxon>Pseudomonadati</taxon>
        <taxon>Pseudomonadota</taxon>
        <taxon>Alphaproteobacteria</taxon>
        <taxon>Hyphomicrobiales</taxon>
        <taxon>Methylobacteriaceae</taxon>
        <taxon>Methylorubrum</taxon>
    </lineage>
</organism>
<dbReference type="InterPro" id="IPR016185">
    <property type="entry name" value="PreATP-grasp_dom_sf"/>
</dbReference>
<dbReference type="NCBIfam" id="NF006367">
    <property type="entry name" value="PRK08591.1"/>
    <property type="match status" value="1"/>
</dbReference>
<dbReference type="Gene3D" id="3.30.470.20">
    <property type="entry name" value="ATP-grasp fold, B domain"/>
    <property type="match status" value="1"/>
</dbReference>
<evidence type="ECO:0000313" key="19">
    <source>
        <dbReference type="Proteomes" id="UP000233769"/>
    </source>
</evidence>
<feature type="domain" description="ATP-grasp" evidence="16">
    <location>
        <begin position="120"/>
        <end position="316"/>
    </location>
</feature>
<proteinExistence type="predicted"/>
<keyword evidence="6 15" id="KW-0436">Ligase</keyword>
<keyword evidence="10" id="KW-0460">Magnesium</keyword>
<evidence type="ECO:0000256" key="1">
    <source>
        <dbReference type="ARBA" id="ARBA00003761"/>
    </source>
</evidence>
<evidence type="ECO:0000256" key="2">
    <source>
        <dbReference type="ARBA" id="ARBA00004956"/>
    </source>
</evidence>
<keyword evidence="8 14" id="KW-0547">Nucleotide-binding</keyword>
<evidence type="ECO:0000256" key="3">
    <source>
        <dbReference type="ARBA" id="ARBA00011750"/>
    </source>
</evidence>
<dbReference type="Pfam" id="PF02786">
    <property type="entry name" value="CPSase_L_D2"/>
    <property type="match status" value="1"/>
</dbReference>
<keyword evidence="15" id="KW-0276">Fatty acid metabolism</keyword>
<dbReference type="SUPFAM" id="SSF56059">
    <property type="entry name" value="Glutathione synthetase ATP-binding domain-like"/>
    <property type="match status" value="1"/>
</dbReference>
<comment type="catalytic activity">
    <reaction evidence="13 15">
        <text>N(6)-biotinyl-L-lysyl-[protein] + hydrogencarbonate + ATP = N(6)-carboxybiotinyl-L-lysyl-[protein] + ADP + phosphate + H(+)</text>
        <dbReference type="Rhea" id="RHEA:13501"/>
        <dbReference type="Rhea" id="RHEA-COMP:10505"/>
        <dbReference type="Rhea" id="RHEA-COMP:10506"/>
        <dbReference type="ChEBI" id="CHEBI:15378"/>
        <dbReference type="ChEBI" id="CHEBI:17544"/>
        <dbReference type="ChEBI" id="CHEBI:30616"/>
        <dbReference type="ChEBI" id="CHEBI:43474"/>
        <dbReference type="ChEBI" id="CHEBI:83144"/>
        <dbReference type="ChEBI" id="CHEBI:83145"/>
        <dbReference type="ChEBI" id="CHEBI:456216"/>
        <dbReference type="EC" id="6.3.4.14"/>
    </reaction>
</comment>
<evidence type="ECO:0000256" key="15">
    <source>
        <dbReference type="RuleBase" id="RU365063"/>
    </source>
</evidence>
<comment type="pathway">
    <text evidence="2 15">Lipid metabolism; malonyl-CoA biosynthesis; malonyl-CoA from acetyl-CoA: step 1/1.</text>
</comment>
<keyword evidence="9 14" id="KW-0067">ATP-binding</keyword>
<keyword evidence="15" id="KW-0443">Lipid metabolism</keyword>
<dbReference type="GO" id="GO:0004075">
    <property type="term" value="F:biotin carboxylase activity"/>
    <property type="evidence" value="ECO:0007669"/>
    <property type="project" value="UniProtKB-EC"/>
</dbReference>
<dbReference type="EC" id="6.3.4.14" evidence="4 15"/>
<dbReference type="PROSITE" id="PS00866">
    <property type="entry name" value="CPSASE_1"/>
    <property type="match status" value="1"/>
</dbReference>
<dbReference type="InterPro" id="IPR011761">
    <property type="entry name" value="ATP-grasp"/>
</dbReference>
<feature type="domain" description="Biotin carboxylation" evidence="17">
    <location>
        <begin position="1"/>
        <end position="444"/>
    </location>
</feature>
<dbReference type="PROSITE" id="PS50975">
    <property type="entry name" value="ATP_GRASP"/>
    <property type="match status" value="1"/>
</dbReference>
<dbReference type="PANTHER" id="PTHR48095:SF2">
    <property type="entry name" value="BIOTIN CARBOXYLASE, CHLOROPLASTIC"/>
    <property type="match status" value="1"/>
</dbReference>
<comment type="subunit">
    <text evidence="3 15">Acetyl-CoA carboxylase is a heterohexamer of biotin carboxyl carrier protein, biotin carboxylase and the two subunits of carboxyl transferase in a 2:2 complex.</text>
</comment>
<comment type="function">
    <text evidence="1 15">This protein is a component of the acetyl coenzyme A carboxylase complex; first, biotin carboxylase catalyzes the carboxylation of the carrier protein and then the transcarboxylase transfers the carboxyl group to form malonyl-CoA.</text>
</comment>
<dbReference type="FunFam" id="3.30.1490.20:FF:000018">
    <property type="entry name" value="Biotin carboxylase"/>
    <property type="match status" value="1"/>
</dbReference>
<dbReference type="SUPFAM" id="SSF51246">
    <property type="entry name" value="Rudiment single hybrid motif"/>
    <property type="match status" value="1"/>
</dbReference>
<protein>
    <recommendedName>
        <fullName evidence="5 15">Biotin carboxylase</fullName>
        <ecNumber evidence="4 15">6.3.4.14</ecNumber>
    </recommendedName>
    <alternativeName>
        <fullName evidence="12 15">Acetyl-coenzyme A carboxylase biotin carboxylase subunit A</fullName>
    </alternativeName>
</protein>
<evidence type="ECO:0000313" key="18">
    <source>
        <dbReference type="EMBL" id="SOR31659.1"/>
    </source>
</evidence>
<dbReference type="PROSITE" id="PS00867">
    <property type="entry name" value="CPSASE_2"/>
    <property type="match status" value="1"/>
</dbReference>
<dbReference type="GO" id="GO:0005524">
    <property type="term" value="F:ATP binding"/>
    <property type="evidence" value="ECO:0007669"/>
    <property type="project" value="UniProtKB-UniRule"/>
</dbReference>
<dbReference type="GO" id="GO:0006633">
    <property type="term" value="P:fatty acid biosynthetic process"/>
    <property type="evidence" value="ECO:0007669"/>
    <property type="project" value="UniProtKB-KW"/>
</dbReference>
<evidence type="ECO:0000256" key="9">
    <source>
        <dbReference type="ARBA" id="ARBA00022840"/>
    </source>
</evidence>
<dbReference type="InterPro" id="IPR005479">
    <property type="entry name" value="CPAse_ATP-bd"/>
</dbReference>
<dbReference type="UniPathway" id="UPA00655">
    <property type="reaction ID" value="UER00711"/>
</dbReference>
<accession>A0A2N9AWF3</accession>
<dbReference type="InterPro" id="IPR004549">
    <property type="entry name" value="Acetyl_CoA_COase_biotin_COase"/>
</dbReference>
<evidence type="ECO:0000259" key="17">
    <source>
        <dbReference type="PROSITE" id="PS50979"/>
    </source>
</evidence>
<dbReference type="PROSITE" id="PS50979">
    <property type="entry name" value="BC"/>
    <property type="match status" value="1"/>
</dbReference>
<dbReference type="InterPro" id="IPR005482">
    <property type="entry name" value="Biotin_COase_C"/>
</dbReference>
<name>A0A2N9AWF3_METEX</name>
<dbReference type="SUPFAM" id="SSF52440">
    <property type="entry name" value="PreATP-grasp domain"/>
    <property type="match status" value="1"/>
</dbReference>
<evidence type="ECO:0000256" key="5">
    <source>
        <dbReference type="ARBA" id="ARBA00017242"/>
    </source>
</evidence>
<keyword evidence="11 15" id="KW-0092">Biotin</keyword>
<dbReference type="InterPro" id="IPR011764">
    <property type="entry name" value="Biotin_carboxylation_dom"/>
</dbReference>